<evidence type="ECO:0000313" key="2">
    <source>
        <dbReference type="Proteomes" id="UP000014073"/>
    </source>
</evidence>
<proteinExistence type="predicted"/>
<dbReference type="RefSeq" id="WP_008141143.1">
    <property type="nucleotide sequence ID" value="NZ_EQ973633.1"/>
</dbReference>
<organism evidence="1 2">
    <name type="scientific">Phocaeicola coprophilus DSM 18228 = JCM 13818</name>
    <dbReference type="NCBI Taxonomy" id="547042"/>
    <lineage>
        <taxon>Bacteria</taxon>
        <taxon>Pseudomonadati</taxon>
        <taxon>Bacteroidota</taxon>
        <taxon>Bacteroidia</taxon>
        <taxon>Bacteroidales</taxon>
        <taxon>Bacteroidaceae</taxon>
        <taxon>Phocaeicola</taxon>
    </lineage>
</organism>
<comment type="caution">
    <text evidence="1">The sequence shown here is derived from an EMBL/GenBank/DDBJ whole genome shotgun (WGS) entry which is preliminary data.</text>
</comment>
<gene>
    <name evidence="1" type="ORF">BACCOPRO_00887</name>
</gene>
<dbReference type="GeneID" id="78403551"/>
<dbReference type="EMBL" id="ACBW01000068">
    <property type="protein sequence ID" value="EEF75398.1"/>
    <property type="molecule type" value="Genomic_DNA"/>
</dbReference>
<dbReference type="HOGENOM" id="CLU_2231066_0_0_10"/>
<sequence>MMIDKMTASRLDSYLSRLAPEQTISLHGSDYNIRCGFEIAARLDCDYARLYIPHENDTTRSLIFIRKKDDVPVLMLIDDSYHDLKRKKYHPFATKITENDVINQI</sequence>
<name>S0F560_9BACT</name>
<dbReference type="Proteomes" id="UP000014073">
    <property type="component" value="Unassembled WGS sequence"/>
</dbReference>
<dbReference type="AlphaFoldDB" id="S0F560"/>
<accession>S0F560</accession>
<dbReference type="STRING" id="547042.BACCOPRO_00887"/>
<evidence type="ECO:0000313" key="1">
    <source>
        <dbReference type="EMBL" id="EEF75398.1"/>
    </source>
</evidence>
<keyword evidence="2" id="KW-1185">Reference proteome</keyword>
<reference evidence="1 2" key="1">
    <citation type="submission" date="2008-12" db="EMBL/GenBank/DDBJ databases">
        <authorList>
            <person name="Fulton L."/>
            <person name="Clifton S."/>
            <person name="Fulton B."/>
            <person name="Xu J."/>
            <person name="Minx P."/>
            <person name="Pepin K.H."/>
            <person name="Johnson M."/>
            <person name="Bhonagiri V."/>
            <person name="Nash W.E."/>
            <person name="Mardis E.R."/>
            <person name="Wilson R.K."/>
        </authorList>
    </citation>
    <scope>NUCLEOTIDE SEQUENCE [LARGE SCALE GENOMIC DNA]</scope>
    <source>
        <strain evidence="1 2">DSM 18228</strain>
    </source>
</reference>
<protein>
    <submittedName>
        <fullName evidence="1">Uncharacterized protein</fullName>
    </submittedName>
</protein>